<dbReference type="AlphaFoldDB" id="A0A1Y0EIA7"/>
<keyword evidence="4" id="KW-1185">Reference proteome</keyword>
<dbReference type="InterPro" id="IPR007890">
    <property type="entry name" value="CHASE2"/>
</dbReference>
<evidence type="ECO:0000256" key="1">
    <source>
        <dbReference type="SAM" id="Phobius"/>
    </source>
</evidence>
<dbReference type="InterPro" id="IPR050697">
    <property type="entry name" value="Adenylyl/Guanylyl_Cyclase_3/4"/>
</dbReference>
<feature type="transmembrane region" description="Helical" evidence="1">
    <location>
        <begin position="396"/>
        <end position="414"/>
    </location>
</feature>
<evidence type="ECO:0000313" key="4">
    <source>
        <dbReference type="Proteomes" id="UP000196138"/>
    </source>
</evidence>
<dbReference type="PANTHER" id="PTHR43081">
    <property type="entry name" value="ADENYLATE CYCLASE, TERMINAL-DIFFERENTIATION SPECIFIC-RELATED"/>
    <property type="match status" value="1"/>
</dbReference>
<feature type="domain" description="Guanylate cyclase" evidence="2">
    <location>
        <begin position="485"/>
        <end position="617"/>
    </location>
</feature>
<dbReference type="SUPFAM" id="SSF55073">
    <property type="entry name" value="Nucleotide cyclase"/>
    <property type="match status" value="1"/>
</dbReference>
<keyword evidence="1" id="KW-1133">Transmembrane helix</keyword>
<dbReference type="KEGG" id="cser:CCO03_00310"/>
<dbReference type="RefSeq" id="WP_087275711.1">
    <property type="nucleotide sequence ID" value="NZ_CP021455.1"/>
</dbReference>
<protein>
    <recommendedName>
        <fullName evidence="2">Guanylate cyclase domain-containing protein</fullName>
    </recommendedName>
</protein>
<dbReference type="Proteomes" id="UP000196138">
    <property type="component" value="Chromosome"/>
</dbReference>
<dbReference type="InterPro" id="IPR029787">
    <property type="entry name" value="Nucleotide_cyclase"/>
</dbReference>
<name>A0A1Y0EIA7_9BURK</name>
<organism evidence="3 4">
    <name type="scientific">Comamonas serinivorans</name>
    <dbReference type="NCBI Taxonomy" id="1082851"/>
    <lineage>
        <taxon>Bacteria</taxon>
        <taxon>Pseudomonadati</taxon>
        <taxon>Pseudomonadota</taxon>
        <taxon>Betaproteobacteria</taxon>
        <taxon>Burkholderiales</taxon>
        <taxon>Comamonadaceae</taxon>
        <taxon>Comamonas</taxon>
    </lineage>
</organism>
<dbReference type="EMBL" id="CP021455">
    <property type="protein sequence ID" value="ARU03337.1"/>
    <property type="molecule type" value="Genomic_DNA"/>
</dbReference>
<proteinExistence type="predicted"/>
<dbReference type="Pfam" id="PF05226">
    <property type="entry name" value="CHASE2"/>
    <property type="match status" value="1"/>
</dbReference>
<reference evidence="3 4" key="1">
    <citation type="submission" date="2017-05" db="EMBL/GenBank/DDBJ databases">
        <authorList>
            <person name="Song R."/>
            <person name="Chenine A.L."/>
            <person name="Ruprecht R.M."/>
        </authorList>
    </citation>
    <scope>NUCLEOTIDE SEQUENCE [LARGE SCALE GENOMIC DNA]</scope>
    <source>
        <strain evidence="3 4">DSM 26136</strain>
    </source>
</reference>
<dbReference type="SMART" id="SM01080">
    <property type="entry name" value="CHASE2"/>
    <property type="match status" value="1"/>
</dbReference>
<dbReference type="InterPro" id="IPR001054">
    <property type="entry name" value="A/G_cyclase"/>
</dbReference>
<dbReference type="GO" id="GO:0004016">
    <property type="term" value="F:adenylate cyclase activity"/>
    <property type="evidence" value="ECO:0007669"/>
    <property type="project" value="UniProtKB-ARBA"/>
</dbReference>
<keyword evidence="1" id="KW-0812">Transmembrane</keyword>
<dbReference type="Gene3D" id="3.30.70.1230">
    <property type="entry name" value="Nucleotide cyclase"/>
    <property type="match status" value="1"/>
</dbReference>
<dbReference type="OrthoDB" id="9802500at2"/>
<sequence>MTRRNRDRLRMVLCLLPLALLLAHVQGWLHLPAVDRLDERLYDMRMLGTMPHTLDERVVIVDVDEASLSRIGHWPWSRNRVAQLIDELLNKQQVRAIGIDMVFAEADHSSGLAQLRRLLKSEPSDRDLAQWLAAITPELDFDGQLANAIQQRPVVLGYYFSSDGEPRIGQLPAPVFSQSVLPTAPTPRWSGYGANIVPLAEAATAAGFFNAITDPDGLVRTVPLLARYEGGVYESLALATYRLAVGPSQLLLEHAPSGALSALRVTDPQGRVLSRLRTSNLADAYIPFRGPGGPQGGSFRYVSAASLLLGELPPGELAGRIVLIGSTAPGLQDVRATPVAGTYPGVEVHANLISAMLDSRLPQQPDYVRGYEVSLLLLVSGLLILLPRVLQISSSVALHLGLPLALFVLDGWAFHAQGLILPLASALTLIVCLTVINLLFGYLMESRDRRQLMRVFGTYVPPELVQEMVKRPDAYSMQASSRELTVMFCDLQDFTRLSEHLDPTEVQVLLNNLFTHLTEVIYAHGGTVDKYMGDCVMAFWGAPMTCEDHADRATHAAMAIQERIKTLNAARRIEGRDPLRICIGINTGIMAVGDMGSNWRRSYTVIGDSVNLASRLEALTRVYGFNIVVGERTSVLSFEFLWQHIDRVQVKGRAQLEDIYAPVSLMTRASAELVAEIDAWNEALAAHLDGDDVPMRTFLLAAHTDSGQKLLYDTFAARLSLPRSTSAPAGLPS</sequence>
<dbReference type="GO" id="GO:0006171">
    <property type="term" value="P:cAMP biosynthetic process"/>
    <property type="evidence" value="ECO:0007669"/>
    <property type="project" value="TreeGrafter"/>
</dbReference>
<feature type="transmembrane region" description="Helical" evidence="1">
    <location>
        <begin position="420"/>
        <end position="444"/>
    </location>
</feature>
<dbReference type="SMART" id="SM00044">
    <property type="entry name" value="CYCc"/>
    <property type="match status" value="1"/>
</dbReference>
<feature type="transmembrane region" description="Helical" evidence="1">
    <location>
        <begin position="370"/>
        <end position="389"/>
    </location>
</feature>
<dbReference type="CDD" id="cd07302">
    <property type="entry name" value="CHD"/>
    <property type="match status" value="1"/>
</dbReference>
<dbReference type="PANTHER" id="PTHR43081:SF1">
    <property type="entry name" value="ADENYLATE CYCLASE, TERMINAL-DIFFERENTIATION SPECIFIC"/>
    <property type="match status" value="1"/>
</dbReference>
<gene>
    <name evidence="3" type="ORF">CCO03_00310</name>
</gene>
<dbReference type="GO" id="GO:0035556">
    <property type="term" value="P:intracellular signal transduction"/>
    <property type="evidence" value="ECO:0007669"/>
    <property type="project" value="InterPro"/>
</dbReference>
<accession>A0A1Y0EIA7</accession>
<dbReference type="PROSITE" id="PS50125">
    <property type="entry name" value="GUANYLATE_CYCLASE_2"/>
    <property type="match status" value="1"/>
</dbReference>
<evidence type="ECO:0000259" key="2">
    <source>
        <dbReference type="PROSITE" id="PS50125"/>
    </source>
</evidence>
<keyword evidence="1" id="KW-0472">Membrane</keyword>
<dbReference type="Pfam" id="PF00211">
    <property type="entry name" value="Guanylate_cyc"/>
    <property type="match status" value="1"/>
</dbReference>
<evidence type="ECO:0000313" key="3">
    <source>
        <dbReference type="EMBL" id="ARU03337.1"/>
    </source>
</evidence>